<dbReference type="HOGENOM" id="CLU_2252902_0_0_1"/>
<evidence type="ECO:0000313" key="3">
    <source>
        <dbReference type="Proteomes" id="UP000015101"/>
    </source>
</evidence>
<reference evidence="2" key="3">
    <citation type="submission" date="2015-06" db="UniProtKB">
        <authorList>
            <consortium name="EnsemblMetazoa"/>
        </authorList>
    </citation>
    <scope>IDENTIFICATION</scope>
</reference>
<evidence type="ECO:0000313" key="1">
    <source>
        <dbReference type="EMBL" id="ESO09111.1"/>
    </source>
</evidence>
<dbReference type="GeneID" id="20202617"/>
<dbReference type="EnsemblMetazoa" id="HelroT169051">
    <property type="protein sequence ID" value="HelroP169051"/>
    <property type="gene ID" value="HelroG169051"/>
</dbReference>
<dbReference type="Proteomes" id="UP000015101">
    <property type="component" value="Unassembled WGS sequence"/>
</dbReference>
<dbReference type="InParanoid" id="T1F1B7"/>
<sequence>MYRELRHAVADREGVAGGKDKQEKGRFGHIATNVGFHPNSNITTYVGLSVKSCPDPPLYALMHIVHFLTAKTMTDSNCMNHVKTAAKFAIPSKRALGTTKLPDK</sequence>
<reference evidence="3" key="1">
    <citation type="submission" date="2012-12" db="EMBL/GenBank/DDBJ databases">
        <authorList>
            <person name="Hellsten U."/>
            <person name="Grimwood J."/>
            <person name="Chapman J.A."/>
            <person name="Shapiro H."/>
            <person name="Aerts A."/>
            <person name="Otillar R.P."/>
            <person name="Terry A.Y."/>
            <person name="Boore J.L."/>
            <person name="Simakov O."/>
            <person name="Marletaz F."/>
            <person name="Cho S.-J."/>
            <person name="Edsinger-Gonzales E."/>
            <person name="Havlak P."/>
            <person name="Kuo D.-H."/>
            <person name="Larsson T."/>
            <person name="Lv J."/>
            <person name="Arendt D."/>
            <person name="Savage R."/>
            <person name="Osoegawa K."/>
            <person name="de Jong P."/>
            <person name="Lindberg D.R."/>
            <person name="Seaver E.C."/>
            <person name="Weisblat D.A."/>
            <person name="Putnam N.H."/>
            <person name="Grigoriev I.V."/>
            <person name="Rokhsar D.S."/>
        </authorList>
    </citation>
    <scope>NUCLEOTIDE SEQUENCE</scope>
</reference>
<keyword evidence="3" id="KW-1185">Reference proteome</keyword>
<proteinExistence type="predicted"/>
<dbReference type="KEGG" id="hro:HELRODRAFT_169051"/>
<dbReference type="CTD" id="20202617"/>
<name>T1F1B7_HELRO</name>
<accession>T1F1B7</accession>
<evidence type="ECO:0000313" key="2">
    <source>
        <dbReference type="EnsemblMetazoa" id="HelroP169051"/>
    </source>
</evidence>
<gene>
    <name evidence="2" type="primary">20202617</name>
    <name evidence="1" type="ORF">HELRODRAFT_169051</name>
</gene>
<reference evidence="1 3" key="2">
    <citation type="journal article" date="2013" name="Nature">
        <title>Insights into bilaterian evolution from three spiralian genomes.</title>
        <authorList>
            <person name="Simakov O."/>
            <person name="Marletaz F."/>
            <person name="Cho S.J."/>
            <person name="Edsinger-Gonzales E."/>
            <person name="Havlak P."/>
            <person name="Hellsten U."/>
            <person name="Kuo D.H."/>
            <person name="Larsson T."/>
            <person name="Lv J."/>
            <person name="Arendt D."/>
            <person name="Savage R."/>
            <person name="Osoegawa K."/>
            <person name="de Jong P."/>
            <person name="Grimwood J."/>
            <person name="Chapman J.A."/>
            <person name="Shapiro H."/>
            <person name="Aerts A."/>
            <person name="Otillar R.P."/>
            <person name="Terry A.Y."/>
            <person name="Boore J.L."/>
            <person name="Grigoriev I.V."/>
            <person name="Lindberg D.R."/>
            <person name="Seaver E.C."/>
            <person name="Weisblat D.A."/>
            <person name="Putnam N.H."/>
            <person name="Rokhsar D.S."/>
        </authorList>
    </citation>
    <scope>NUCLEOTIDE SEQUENCE</scope>
</reference>
<dbReference type="EMBL" id="KB096023">
    <property type="protein sequence ID" value="ESO09111.1"/>
    <property type="molecule type" value="Genomic_DNA"/>
</dbReference>
<organism evidence="2 3">
    <name type="scientific">Helobdella robusta</name>
    <name type="common">Californian leech</name>
    <dbReference type="NCBI Taxonomy" id="6412"/>
    <lineage>
        <taxon>Eukaryota</taxon>
        <taxon>Metazoa</taxon>
        <taxon>Spiralia</taxon>
        <taxon>Lophotrochozoa</taxon>
        <taxon>Annelida</taxon>
        <taxon>Clitellata</taxon>
        <taxon>Hirudinea</taxon>
        <taxon>Rhynchobdellida</taxon>
        <taxon>Glossiphoniidae</taxon>
        <taxon>Helobdella</taxon>
    </lineage>
</organism>
<dbReference type="EMBL" id="AMQM01003171">
    <property type="status" value="NOT_ANNOTATED_CDS"/>
    <property type="molecule type" value="Genomic_DNA"/>
</dbReference>
<dbReference type="AlphaFoldDB" id="T1F1B7"/>
<protein>
    <submittedName>
        <fullName evidence="1 2">Uncharacterized protein</fullName>
    </submittedName>
</protein>
<dbReference type="RefSeq" id="XP_009013133.1">
    <property type="nucleotide sequence ID" value="XM_009014885.1"/>
</dbReference>